<proteinExistence type="predicted"/>
<evidence type="ECO:0000313" key="2">
    <source>
        <dbReference type="Proteomes" id="UP000245431"/>
    </source>
</evidence>
<organism evidence="1 2">
    <name type="scientific">Pseudomonas veronii 1YdBTEX2</name>
    <dbReference type="NCBI Taxonomy" id="1295141"/>
    <lineage>
        <taxon>Bacteria</taxon>
        <taxon>Pseudomonadati</taxon>
        <taxon>Pseudomonadota</taxon>
        <taxon>Gammaproteobacteria</taxon>
        <taxon>Pseudomonadales</taxon>
        <taxon>Pseudomonadaceae</taxon>
        <taxon>Pseudomonas</taxon>
    </lineage>
</organism>
<protein>
    <submittedName>
        <fullName evidence="1">Uncharacterized protein</fullName>
    </submittedName>
</protein>
<gene>
    <name evidence="1" type="ORF">PVE_R2G0570</name>
</gene>
<sequence>MNSPRTIPAVGLRFTKFAMERCLHVIYDSGEHYMPLDARQREEILAPVANATRLTDEEAARLTLIHCEVNETISIVLDTLDSPLYALASDPNDLEHMPSTGHYAGVVWRVVGFLSDTPDEAIQINVGTCEASVRQVLEAFESLVEAATAPVRLVADVTGGALHGIYAERPAVVAFISHHRDDLDDEQVQEGYTATNGQPVAMWLQDSTGGEKIVVDHYFTELKKSAQRSAAA</sequence>
<dbReference type="AlphaFoldDB" id="A0A1D3K8E1"/>
<dbReference type="Proteomes" id="UP000245431">
    <property type="component" value="Chromosome PVE_r2"/>
</dbReference>
<evidence type="ECO:0000313" key="1">
    <source>
        <dbReference type="EMBL" id="SBW84596.1"/>
    </source>
</evidence>
<reference evidence="2" key="1">
    <citation type="submission" date="2016-07" db="EMBL/GenBank/DDBJ databases">
        <authorList>
            <person name="Florea S."/>
            <person name="Webb J.S."/>
            <person name="Jaromczyk J."/>
            <person name="Schardl C.L."/>
        </authorList>
    </citation>
    <scope>NUCLEOTIDE SEQUENCE [LARGE SCALE GENOMIC DNA]</scope>
    <source>
        <strain evidence="2">1YdBTEX2</strain>
    </source>
</reference>
<name>A0A1D3K8E1_PSEVE</name>
<accession>A0A1D3K8E1</accession>
<dbReference type="EMBL" id="LT599584">
    <property type="protein sequence ID" value="SBW84596.1"/>
    <property type="molecule type" value="Genomic_DNA"/>
</dbReference>